<keyword evidence="5" id="KW-0808">Transferase</keyword>
<dbReference type="Pfam" id="PF02518">
    <property type="entry name" value="HATPase_c"/>
    <property type="match status" value="1"/>
</dbReference>
<name>A0A1G4UE59_9HYPH</name>
<dbReference type="GO" id="GO:0000155">
    <property type="term" value="F:phosphorelay sensor kinase activity"/>
    <property type="evidence" value="ECO:0007669"/>
    <property type="project" value="InterPro"/>
</dbReference>
<proteinExistence type="predicted"/>
<dbReference type="FunFam" id="1.10.287.130:FF:000001">
    <property type="entry name" value="Two-component sensor histidine kinase"/>
    <property type="match status" value="1"/>
</dbReference>
<evidence type="ECO:0000256" key="6">
    <source>
        <dbReference type="ARBA" id="ARBA00022777"/>
    </source>
</evidence>
<gene>
    <name evidence="11" type="ORF">SAMN05660859_3763</name>
</gene>
<dbReference type="InterPro" id="IPR036890">
    <property type="entry name" value="HATPase_C_sf"/>
</dbReference>
<dbReference type="InterPro" id="IPR003594">
    <property type="entry name" value="HATPase_dom"/>
</dbReference>
<dbReference type="PRINTS" id="PR00344">
    <property type="entry name" value="BCTRLSENSOR"/>
</dbReference>
<sequence>MGRGLFSSLRARMALLLSVAVLVTAASTLVLVFALGAASNQLDRLVSAQNRLELLSAISGRIGDYALMALQTAQQPSTRTHEALETARRGTRDSFARFEAALAEDVRRFQDEEQRTLMAARSRTVARLKAQFEVLDRQVENALASPDAATGVRVVLDVFAAGFGSPLTQAMEEERTTAHATQGEVQMLRDRTLRWGLIGLALTGLLAVALYNLLGRSLVNRVADVSAAAAAIARGRSDTRVNVTGHDELSLAMARFNRMAVHLARREARLVAAQKQLQEIVDARTAELRAANTRLENVDMARRRFFTDVSHELRTPLTVILGEVEITLRPQRPREEDLRAALLVIQSRARRLHRRVEDLLRIARSESGQIELDRSLFLVSDLLAEVCEGMAPVARAGGLVLEADGGAEGLAVDADREWLRQTFDGLVANAVRHSPPGESVRLAARREGDEVVIEVRDHGTGIPPDELPHVFERFWRGSAGTREGTGFGIGLALAKWIVDRHGGRIALESSTGEDGQRRGTCVVVRLPLPVPDITLEAAQ</sequence>
<dbReference type="Gene3D" id="6.10.340.10">
    <property type="match status" value="1"/>
</dbReference>
<dbReference type="SUPFAM" id="SSF47384">
    <property type="entry name" value="Homodimeric domain of signal transducing histidine kinase"/>
    <property type="match status" value="1"/>
</dbReference>
<dbReference type="Proteomes" id="UP000198889">
    <property type="component" value="Unassembled WGS sequence"/>
</dbReference>
<keyword evidence="7" id="KW-0902">Two-component regulatory system</keyword>
<keyword evidence="8" id="KW-0812">Transmembrane</keyword>
<dbReference type="EC" id="2.7.13.3" evidence="3"/>
<keyword evidence="4" id="KW-0597">Phosphoprotein</keyword>
<dbReference type="SUPFAM" id="SSF55874">
    <property type="entry name" value="ATPase domain of HSP90 chaperone/DNA topoisomerase II/histidine kinase"/>
    <property type="match status" value="1"/>
</dbReference>
<dbReference type="PROSITE" id="PS50109">
    <property type="entry name" value="HIS_KIN"/>
    <property type="match status" value="1"/>
</dbReference>
<evidence type="ECO:0000256" key="2">
    <source>
        <dbReference type="ARBA" id="ARBA00004370"/>
    </source>
</evidence>
<dbReference type="InterPro" id="IPR004358">
    <property type="entry name" value="Sig_transdc_His_kin-like_C"/>
</dbReference>
<dbReference type="PANTHER" id="PTHR43711:SF1">
    <property type="entry name" value="HISTIDINE KINASE 1"/>
    <property type="match status" value="1"/>
</dbReference>
<organism evidence="11 12">
    <name type="scientific">Ancylobacter rudongensis</name>
    <dbReference type="NCBI Taxonomy" id="177413"/>
    <lineage>
        <taxon>Bacteria</taxon>
        <taxon>Pseudomonadati</taxon>
        <taxon>Pseudomonadota</taxon>
        <taxon>Alphaproteobacteria</taxon>
        <taxon>Hyphomicrobiales</taxon>
        <taxon>Xanthobacteraceae</taxon>
        <taxon>Ancylobacter</taxon>
    </lineage>
</organism>
<dbReference type="SUPFAM" id="SSF158472">
    <property type="entry name" value="HAMP domain-like"/>
    <property type="match status" value="1"/>
</dbReference>
<dbReference type="AlphaFoldDB" id="A0A1G4UE59"/>
<dbReference type="InterPro" id="IPR050736">
    <property type="entry name" value="Sensor_HK_Regulatory"/>
</dbReference>
<feature type="domain" description="Histidine kinase" evidence="9">
    <location>
        <begin position="308"/>
        <end position="530"/>
    </location>
</feature>
<reference evidence="12" key="1">
    <citation type="submission" date="2016-10" db="EMBL/GenBank/DDBJ databases">
        <authorList>
            <person name="Varghese N."/>
            <person name="Submissions S."/>
        </authorList>
    </citation>
    <scope>NUCLEOTIDE SEQUENCE [LARGE SCALE GENOMIC DNA]</scope>
    <source>
        <strain evidence="12">CGMCC 1.1761</strain>
    </source>
</reference>
<feature type="transmembrane region" description="Helical" evidence="8">
    <location>
        <begin position="195"/>
        <end position="214"/>
    </location>
</feature>
<dbReference type="InterPro" id="IPR036097">
    <property type="entry name" value="HisK_dim/P_sf"/>
</dbReference>
<evidence type="ECO:0000256" key="7">
    <source>
        <dbReference type="ARBA" id="ARBA00023012"/>
    </source>
</evidence>
<dbReference type="PANTHER" id="PTHR43711">
    <property type="entry name" value="TWO-COMPONENT HISTIDINE KINASE"/>
    <property type="match status" value="1"/>
</dbReference>
<evidence type="ECO:0000259" key="10">
    <source>
        <dbReference type="PROSITE" id="PS50885"/>
    </source>
</evidence>
<dbReference type="Gene3D" id="1.10.287.130">
    <property type="match status" value="1"/>
</dbReference>
<evidence type="ECO:0000313" key="11">
    <source>
        <dbReference type="EMBL" id="SCW91936.1"/>
    </source>
</evidence>
<dbReference type="InterPro" id="IPR003661">
    <property type="entry name" value="HisK_dim/P_dom"/>
</dbReference>
<evidence type="ECO:0000256" key="5">
    <source>
        <dbReference type="ARBA" id="ARBA00022679"/>
    </source>
</evidence>
<dbReference type="STRING" id="177413.SAMN05660859_3763"/>
<evidence type="ECO:0000256" key="1">
    <source>
        <dbReference type="ARBA" id="ARBA00000085"/>
    </source>
</evidence>
<comment type="catalytic activity">
    <reaction evidence="1">
        <text>ATP + protein L-histidine = ADP + protein N-phospho-L-histidine.</text>
        <dbReference type="EC" id="2.7.13.3"/>
    </reaction>
</comment>
<evidence type="ECO:0000256" key="3">
    <source>
        <dbReference type="ARBA" id="ARBA00012438"/>
    </source>
</evidence>
<dbReference type="CDD" id="cd00082">
    <property type="entry name" value="HisKA"/>
    <property type="match status" value="1"/>
</dbReference>
<dbReference type="SMART" id="SM00388">
    <property type="entry name" value="HisKA"/>
    <property type="match status" value="1"/>
</dbReference>
<accession>A0A1G4UE59</accession>
<keyword evidence="8" id="KW-1133">Transmembrane helix</keyword>
<feature type="domain" description="HAMP" evidence="10">
    <location>
        <begin position="216"/>
        <end position="268"/>
    </location>
</feature>
<keyword evidence="12" id="KW-1185">Reference proteome</keyword>
<evidence type="ECO:0000256" key="4">
    <source>
        <dbReference type="ARBA" id="ARBA00022553"/>
    </source>
</evidence>
<dbReference type="CDD" id="cd00075">
    <property type="entry name" value="HATPase"/>
    <property type="match status" value="1"/>
</dbReference>
<comment type="subcellular location">
    <subcellularLocation>
        <location evidence="2">Membrane</location>
    </subcellularLocation>
</comment>
<protein>
    <recommendedName>
        <fullName evidence="3">histidine kinase</fullName>
        <ecNumber evidence="3">2.7.13.3</ecNumber>
    </recommendedName>
</protein>
<evidence type="ECO:0000259" key="9">
    <source>
        <dbReference type="PROSITE" id="PS50109"/>
    </source>
</evidence>
<dbReference type="InterPro" id="IPR005467">
    <property type="entry name" value="His_kinase_dom"/>
</dbReference>
<dbReference type="SMART" id="SM00387">
    <property type="entry name" value="HATPase_c"/>
    <property type="match status" value="1"/>
</dbReference>
<dbReference type="GO" id="GO:0016020">
    <property type="term" value="C:membrane"/>
    <property type="evidence" value="ECO:0007669"/>
    <property type="project" value="UniProtKB-SubCell"/>
</dbReference>
<dbReference type="SMART" id="SM00304">
    <property type="entry name" value="HAMP"/>
    <property type="match status" value="1"/>
</dbReference>
<dbReference type="InterPro" id="IPR003660">
    <property type="entry name" value="HAMP_dom"/>
</dbReference>
<dbReference type="EMBL" id="FMTP01000007">
    <property type="protein sequence ID" value="SCW91936.1"/>
    <property type="molecule type" value="Genomic_DNA"/>
</dbReference>
<dbReference type="Pfam" id="PF00672">
    <property type="entry name" value="HAMP"/>
    <property type="match status" value="1"/>
</dbReference>
<dbReference type="PROSITE" id="PS50885">
    <property type="entry name" value="HAMP"/>
    <property type="match status" value="1"/>
</dbReference>
<keyword evidence="6" id="KW-0418">Kinase</keyword>
<evidence type="ECO:0000256" key="8">
    <source>
        <dbReference type="SAM" id="Phobius"/>
    </source>
</evidence>
<evidence type="ECO:0000313" key="12">
    <source>
        <dbReference type="Proteomes" id="UP000198889"/>
    </source>
</evidence>
<keyword evidence="8" id="KW-0472">Membrane</keyword>
<dbReference type="Pfam" id="PF00512">
    <property type="entry name" value="HisKA"/>
    <property type="match status" value="1"/>
</dbReference>
<dbReference type="Gene3D" id="3.30.565.10">
    <property type="entry name" value="Histidine kinase-like ATPase, C-terminal domain"/>
    <property type="match status" value="1"/>
</dbReference>